<dbReference type="GO" id="GO:0008738">
    <property type="term" value="F:L-fuculose-phosphate aldolase activity"/>
    <property type="evidence" value="ECO:0007669"/>
    <property type="project" value="UniProtKB-EC"/>
</dbReference>
<dbReference type="InterPro" id="IPR001303">
    <property type="entry name" value="Aldolase_II/adducin_N"/>
</dbReference>
<comment type="caution">
    <text evidence="5">The sequence shown here is derived from an EMBL/GenBank/DDBJ whole genome shotgun (WGS) entry which is preliminary data.</text>
</comment>
<keyword evidence="7" id="KW-1185">Reference proteome</keyword>
<dbReference type="PANTHER" id="PTHR22789:SF0">
    <property type="entry name" value="3-OXO-TETRONATE 4-PHOSPHATE DECARBOXYLASE-RELATED"/>
    <property type="match status" value="1"/>
</dbReference>
<reference evidence="4" key="3">
    <citation type="submission" date="2023-12" db="EMBL/GenBank/DDBJ databases">
        <authorList>
            <person name="Sun Q."/>
            <person name="Inoue M."/>
        </authorList>
    </citation>
    <scope>NUCLEOTIDE SEQUENCE</scope>
    <source>
        <strain evidence="4">JCM 10667</strain>
    </source>
</reference>
<dbReference type="SMART" id="SM01007">
    <property type="entry name" value="Aldolase_II"/>
    <property type="match status" value="1"/>
</dbReference>
<evidence type="ECO:0000313" key="6">
    <source>
        <dbReference type="Proteomes" id="UP000549343"/>
    </source>
</evidence>
<sequence length="225" mass="23118">MSQTPRSPAPLPLGDSDVAAARDALLGAVTDLFASDVMSKSGHGNASVRVPGTPDRLLLTSRGLLRGIGPEEFAVVTLDGDLVAGWLAPENEEIVRMHTEVYRARPGTGSVVHTHSPFVTAYAVAGRELPARYESLLRAGQTEDVPVAPYGPRGSGRAVTQIVDTFTANPRSGAVLLANHGLLATGTDAAGAARLVVALEETAQVTLGATALGGALPLELEGGGR</sequence>
<gene>
    <name evidence="5" type="ORF">F4557_006504</name>
    <name evidence="4" type="ORF">GCM10009546_67340</name>
</gene>
<evidence type="ECO:0000313" key="5">
    <source>
        <dbReference type="EMBL" id="MBB4778086.1"/>
    </source>
</evidence>
<dbReference type="PANTHER" id="PTHR22789">
    <property type="entry name" value="FUCULOSE PHOSPHATE ALDOLASE"/>
    <property type="match status" value="1"/>
</dbReference>
<evidence type="ECO:0000313" key="4">
    <source>
        <dbReference type="EMBL" id="GAA0595796.1"/>
    </source>
</evidence>
<accession>A0A7W7N0J7</accession>
<evidence type="ECO:0000256" key="1">
    <source>
        <dbReference type="ARBA" id="ARBA00022723"/>
    </source>
</evidence>
<keyword evidence="1" id="KW-0479">Metal-binding</keyword>
<dbReference type="RefSeq" id="WP_184888954.1">
    <property type="nucleotide sequence ID" value="NZ_BAAAHD010000084.1"/>
</dbReference>
<evidence type="ECO:0000256" key="2">
    <source>
        <dbReference type="ARBA" id="ARBA00023239"/>
    </source>
</evidence>
<dbReference type="EMBL" id="JACHMV010000001">
    <property type="protein sequence ID" value="MBB4778086.1"/>
    <property type="molecule type" value="Genomic_DNA"/>
</dbReference>
<dbReference type="GO" id="GO:0019323">
    <property type="term" value="P:pentose catabolic process"/>
    <property type="evidence" value="ECO:0007669"/>
    <property type="project" value="TreeGrafter"/>
</dbReference>
<protein>
    <submittedName>
        <fullName evidence="5">L-fuculose-phosphate aldolase</fullName>
        <ecNumber evidence="5">4.1.2.17</ecNumber>
    </submittedName>
</protein>
<reference evidence="5 6" key="2">
    <citation type="submission" date="2020-08" db="EMBL/GenBank/DDBJ databases">
        <title>Sequencing the genomes of 1000 actinobacteria strains.</title>
        <authorList>
            <person name="Klenk H.-P."/>
        </authorList>
    </citation>
    <scope>NUCLEOTIDE SEQUENCE [LARGE SCALE GENOMIC DNA]</scope>
    <source>
        <strain evidence="5 6">DSM 44772</strain>
    </source>
</reference>
<dbReference type="InterPro" id="IPR050197">
    <property type="entry name" value="Aldolase_class_II_sugar_metab"/>
</dbReference>
<dbReference type="EMBL" id="BAAAHD010000084">
    <property type="protein sequence ID" value="GAA0595796.1"/>
    <property type="molecule type" value="Genomic_DNA"/>
</dbReference>
<dbReference type="Proteomes" id="UP000549343">
    <property type="component" value="Unassembled WGS sequence"/>
</dbReference>
<dbReference type="SUPFAM" id="SSF53639">
    <property type="entry name" value="AraD/HMP-PK domain-like"/>
    <property type="match status" value="1"/>
</dbReference>
<keyword evidence="2 5" id="KW-0456">Lyase</keyword>
<dbReference type="Gene3D" id="3.40.225.10">
    <property type="entry name" value="Class II aldolase/adducin N-terminal domain"/>
    <property type="match status" value="1"/>
</dbReference>
<dbReference type="AlphaFoldDB" id="A0A7W7N0J7"/>
<reference evidence="4 7" key="1">
    <citation type="journal article" date="2019" name="Int. J. Syst. Evol. Microbiol.">
        <title>The Global Catalogue of Microorganisms (GCM) 10K type strain sequencing project: providing services to taxonomists for standard genome sequencing and annotation.</title>
        <authorList>
            <consortium name="The Broad Institute Genomics Platform"/>
            <consortium name="The Broad Institute Genome Sequencing Center for Infectious Disease"/>
            <person name="Wu L."/>
            <person name="Ma J."/>
        </authorList>
    </citation>
    <scope>NUCLEOTIDE SEQUENCE [LARGE SCALE GENOMIC DNA]</scope>
    <source>
        <strain evidence="4 7">JCM 10667</strain>
    </source>
</reference>
<dbReference type="Proteomes" id="UP001501427">
    <property type="component" value="Unassembled WGS sequence"/>
</dbReference>
<dbReference type="GO" id="GO:0046872">
    <property type="term" value="F:metal ion binding"/>
    <property type="evidence" value="ECO:0007669"/>
    <property type="project" value="UniProtKB-KW"/>
</dbReference>
<organism evidence="5 6">
    <name type="scientific">Actinomadura livida</name>
    <dbReference type="NCBI Taxonomy" id="79909"/>
    <lineage>
        <taxon>Bacteria</taxon>
        <taxon>Bacillati</taxon>
        <taxon>Actinomycetota</taxon>
        <taxon>Actinomycetes</taxon>
        <taxon>Streptosporangiales</taxon>
        <taxon>Thermomonosporaceae</taxon>
        <taxon>Actinomadura</taxon>
    </lineage>
</organism>
<dbReference type="InterPro" id="IPR036409">
    <property type="entry name" value="Aldolase_II/adducin_N_sf"/>
</dbReference>
<evidence type="ECO:0000259" key="3">
    <source>
        <dbReference type="SMART" id="SM01007"/>
    </source>
</evidence>
<dbReference type="GO" id="GO:0005829">
    <property type="term" value="C:cytosol"/>
    <property type="evidence" value="ECO:0007669"/>
    <property type="project" value="TreeGrafter"/>
</dbReference>
<feature type="domain" description="Class II aldolase/adducin N-terminal" evidence="3">
    <location>
        <begin position="24"/>
        <end position="207"/>
    </location>
</feature>
<name>A0A7W7N0J7_9ACTN</name>
<dbReference type="EC" id="4.1.2.17" evidence="5"/>
<dbReference type="Pfam" id="PF00596">
    <property type="entry name" value="Aldolase_II"/>
    <property type="match status" value="1"/>
</dbReference>
<proteinExistence type="predicted"/>
<evidence type="ECO:0000313" key="7">
    <source>
        <dbReference type="Proteomes" id="UP001501427"/>
    </source>
</evidence>